<reference evidence="1" key="2">
    <citation type="journal article" date="2021" name="PeerJ">
        <title>Extensive microbial diversity within the chicken gut microbiome revealed by metagenomics and culture.</title>
        <authorList>
            <person name="Gilroy R."/>
            <person name="Ravi A."/>
            <person name="Getino M."/>
            <person name="Pursley I."/>
            <person name="Horton D.L."/>
            <person name="Alikhan N.F."/>
            <person name="Baker D."/>
            <person name="Gharbi K."/>
            <person name="Hall N."/>
            <person name="Watson M."/>
            <person name="Adriaenssens E.M."/>
            <person name="Foster-Nyarko E."/>
            <person name="Jarju S."/>
            <person name="Secka A."/>
            <person name="Antonio M."/>
            <person name="Oren A."/>
            <person name="Chaudhuri R.R."/>
            <person name="La Ragione R."/>
            <person name="Hildebrand F."/>
            <person name="Pallen M.J."/>
        </authorList>
    </citation>
    <scope>NUCLEOTIDE SEQUENCE</scope>
    <source>
        <strain evidence="1">CHK195-12923</strain>
    </source>
</reference>
<evidence type="ECO:0000313" key="2">
    <source>
        <dbReference type="Proteomes" id="UP000824110"/>
    </source>
</evidence>
<sequence>MPALVAGIFGCAGWGGKLARGVVIEGLDVGGMSRPQAVEAVRERVVADLKGRTLRICSDANVYAYSYPEISFKDNIASVVSSARRAGEYSVQTDCYLNGLEEVVSDICTAEFIKLREPCAIFNGGEGQPFYYEEGAGGAVADGAKLRGDILSSLRERGFGQEFKEVRLEVERSSPHTELQELKERTARLSAFTTYFDSENSPRVANIKLAGGKISGCVLSPEESFSFNARVGARTEKNGFKKAKIIEDGRFVYGVGGGVCQVSTTLYNAALLAGLKVTEFHPHSLAVSYVSPSRDAMVSGTYSDLKFVNTTNSPVYIRVLTGLYYVRCEVYGLSDGAEYSLSSVVTGEEDGVVSSECYLTVTRGGQSSKKLLRRDNYLPQKTFAPQPGYTAASVGARHMMRCGV</sequence>
<dbReference type="PANTHER" id="PTHR35788:SF1">
    <property type="entry name" value="EXPORTED PROTEIN"/>
    <property type="match status" value="1"/>
</dbReference>
<gene>
    <name evidence="1" type="ORF">IAB69_04875</name>
</gene>
<dbReference type="Pfam" id="PF04294">
    <property type="entry name" value="VanW"/>
    <property type="match status" value="1"/>
</dbReference>
<dbReference type="EMBL" id="DVNE01000046">
    <property type="protein sequence ID" value="HIU61961.1"/>
    <property type="molecule type" value="Genomic_DNA"/>
</dbReference>
<name>A0A9D1MKK1_9FIRM</name>
<evidence type="ECO:0000313" key="1">
    <source>
        <dbReference type="EMBL" id="HIU61961.1"/>
    </source>
</evidence>
<protein>
    <submittedName>
        <fullName evidence="1">VanW family protein</fullName>
    </submittedName>
</protein>
<dbReference type="AlphaFoldDB" id="A0A9D1MKK1"/>
<dbReference type="Proteomes" id="UP000824110">
    <property type="component" value="Unassembled WGS sequence"/>
</dbReference>
<dbReference type="InterPro" id="IPR052913">
    <property type="entry name" value="Glycopeptide_resist_protein"/>
</dbReference>
<dbReference type="PANTHER" id="PTHR35788">
    <property type="entry name" value="EXPORTED PROTEIN-RELATED"/>
    <property type="match status" value="1"/>
</dbReference>
<accession>A0A9D1MKK1</accession>
<organism evidence="1 2">
    <name type="scientific">Candidatus Coproplasma excrementigallinarum</name>
    <dbReference type="NCBI Taxonomy" id="2840747"/>
    <lineage>
        <taxon>Bacteria</taxon>
        <taxon>Bacillati</taxon>
        <taxon>Bacillota</taxon>
        <taxon>Clostridia</taxon>
        <taxon>Eubacteriales</taxon>
        <taxon>Candidatus Coproplasma</taxon>
    </lineage>
</organism>
<dbReference type="InterPro" id="IPR007391">
    <property type="entry name" value="Vancomycin_resist_VanW"/>
</dbReference>
<reference evidence="1" key="1">
    <citation type="submission" date="2020-10" db="EMBL/GenBank/DDBJ databases">
        <authorList>
            <person name="Gilroy R."/>
        </authorList>
    </citation>
    <scope>NUCLEOTIDE SEQUENCE</scope>
    <source>
        <strain evidence="1">CHK195-12923</strain>
    </source>
</reference>
<comment type="caution">
    <text evidence="1">The sequence shown here is derived from an EMBL/GenBank/DDBJ whole genome shotgun (WGS) entry which is preliminary data.</text>
</comment>
<proteinExistence type="predicted"/>